<feature type="domain" description="Disease resistance R13L4/SHOC-2-like LRR" evidence="8">
    <location>
        <begin position="156"/>
        <end position="257"/>
    </location>
</feature>
<dbReference type="OrthoDB" id="676979at2759"/>
<keyword evidence="2" id="KW-0433">Leucine-rich repeat</keyword>
<evidence type="ECO:0000256" key="5">
    <source>
        <dbReference type="ARBA" id="ARBA00022989"/>
    </source>
</evidence>
<comment type="caution">
    <text evidence="9">The sequence shown here is derived from an EMBL/GenBank/DDBJ whole genome shotgun (WGS) entry which is preliminary data.</text>
</comment>
<keyword evidence="4" id="KW-0677">Repeat</keyword>
<evidence type="ECO:0000256" key="2">
    <source>
        <dbReference type="ARBA" id="ARBA00022614"/>
    </source>
</evidence>
<protein>
    <recommendedName>
        <fullName evidence="8">Disease resistance R13L4/SHOC-2-like LRR domain-containing protein</fullName>
    </recommendedName>
</protein>
<evidence type="ECO:0000256" key="6">
    <source>
        <dbReference type="ARBA" id="ARBA00023136"/>
    </source>
</evidence>
<dbReference type="GO" id="GO:0016020">
    <property type="term" value="C:membrane"/>
    <property type="evidence" value="ECO:0007669"/>
    <property type="project" value="UniProtKB-SubCell"/>
</dbReference>
<dbReference type="EMBL" id="JRKL02000545">
    <property type="protein sequence ID" value="KAF3970342.1"/>
    <property type="molecule type" value="Genomic_DNA"/>
</dbReference>
<dbReference type="InterPro" id="IPR001611">
    <property type="entry name" value="Leu-rich_rpt"/>
</dbReference>
<keyword evidence="6 7" id="KW-0472">Membrane</keyword>
<evidence type="ECO:0000313" key="9">
    <source>
        <dbReference type="EMBL" id="KAF3970342.1"/>
    </source>
</evidence>
<dbReference type="PANTHER" id="PTHR27008">
    <property type="entry name" value="OS04G0122200 PROTEIN"/>
    <property type="match status" value="1"/>
</dbReference>
<reference evidence="9" key="1">
    <citation type="submission" date="2020-03" db="EMBL/GenBank/DDBJ databases">
        <title>Castanea mollissima Vanexum genome sequencing.</title>
        <authorList>
            <person name="Staton M."/>
        </authorList>
    </citation>
    <scope>NUCLEOTIDE SEQUENCE</scope>
    <source>
        <tissue evidence="9">Leaf</tissue>
    </source>
</reference>
<dbReference type="InterPro" id="IPR055414">
    <property type="entry name" value="LRR_R13L4/SHOC2-like"/>
</dbReference>
<keyword evidence="10" id="KW-1185">Reference proteome</keyword>
<dbReference type="Pfam" id="PF23598">
    <property type="entry name" value="LRR_14"/>
    <property type="match status" value="1"/>
</dbReference>
<dbReference type="Pfam" id="PF00560">
    <property type="entry name" value="LRR_1"/>
    <property type="match status" value="2"/>
</dbReference>
<keyword evidence="3 7" id="KW-0812">Transmembrane</keyword>
<evidence type="ECO:0000256" key="3">
    <source>
        <dbReference type="ARBA" id="ARBA00022692"/>
    </source>
</evidence>
<dbReference type="Proteomes" id="UP000737018">
    <property type="component" value="Unassembled WGS sequence"/>
</dbReference>
<dbReference type="InterPro" id="IPR032675">
    <property type="entry name" value="LRR_dom_sf"/>
</dbReference>
<proteinExistence type="predicted"/>
<name>A0A8J4RCB3_9ROSI</name>
<evidence type="ECO:0000256" key="1">
    <source>
        <dbReference type="ARBA" id="ARBA00004167"/>
    </source>
</evidence>
<evidence type="ECO:0000256" key="4">
    <source>
        <dbReference type="ARBA" id="ARBA00022737"/>
    </source>
</evidence>
<organism evidence="9 10">
    <name type="scientific">Castanea mollissima</name>
    <name type="common">Chinese chestnut</name>
    <dbReference type="NCBI Taxonomy" id="60419"/>
    <lineage>
        <taxon>Eukaryota</taxon>
        <taxon>Viridiplantae</taxon>
        <taxon>Streptophyta</taxon>
        <taxon>Embryophyta</taxon>
        <taxon>Tracheophyta</taxon>
        <taxon>Spermatophyta</taxon>
        <taxon>Magnoliopsida</taxon>
        <taxon>eudicotyledons</taxon>
        <taxon>Gunneridae</taxon>
        <taxon>Pentapetalae</taxon>
        <taxon>rosids</taxon>
        <taxon>fabids</taxon>
        <taxon>Fagales</taxon>
        <taxon>Fagaceae</taxon>
        <taxon>Castanea</taxon>
    </lineage>
</organism>
<gene>
    <name evidence="9" type="ORF">CMV_005962</name>
</gene>
<dbReference type="PANTHER" id="PTHR27008:SF497">
    <property type="entry name" value="OS11G0695000 PROTEIN"/>
    <property type="match status" value="1"/>
</dbReference>
<comment type="subcellular location">
    <subcellularLocation>
        <location evidence="1">Membrane</location>
        <topology evidence="1">Single-pass membrane protein</topology>
    </subcellularLocation>
</comment>
<evidence type="ECO:0000256" key="7">
    <source>
        <dbReference type="SAM" id="Phobius"/>
    </source>
</evidence>
<dbReference type="SUPFAM" id="SSF52047">
    <property type="entry name" value="RNI-like"/>
    <property type="match status" value="1"/>
</dbReference>
<dbReference type="FunFam" id="3.80.10.10:FF:000095">
    <property type="entry name" value="LRR receptor-like serine/threonine-protein kinase GSO1"/>
    <property type="match status" value="1"/>
</dbReference>
<dbReference type="Gene3D" id="3.80.10.10">
    <property type="entry name" value="Ribonuclease Inhibitor"/>
    <property type="match status" value="1"/>
</dbReference>
<evidence type="ECO:0000313" key="10">
    <source>
        <dbReference type="Proteomes" id="UP000737018"/>
    </source>
</evidence>
<accession>A0A8J4RCB3</accession>
<sequence>MRHSSVVVVLIVIENKDIIYASPKSVCKFFMLMLESLNNINVFVTTGVNIIQPLDLVGKYLLQFKELGLTSLVRNLTRIEYLDLSGVNIFSTVPNIFANFSTLRSLYLHDCGMHGEFPKGIFKLPNLVVLDMKYNEVLTGSWPDFQNWSSPLEDMTLAGTSFSGELPASMGNLGSLITLDMWNCNISGPIPFSLGNLTNLSYLKLSNNTSVGNIPSSIGNLIQLTFLDLYGNQLTGPILFELANMTQLTILSLGSNQLTSSIPFGLAKTPLSFLHLGFNELTNPILFHLTNLTQLTILDLGYNELTGPIPFGLRKLTRLNVLELAGNKFHGRFPILIFNLKSLKFLDMSDNHLSGLCGNPLSKKCWNFDSSPPSPSISEQSQDSTGFLFDFGWKIVLVGYGFGLIIGVIIGNIVVTRKQDWFMKTYGMKQWRRRNMRR</sequence>
<dbReference type="InterPro" id="IPR051809">
    <property type="entry name" value="Plant_receptor-like_S/T_kinase"/>
</dbReference>
<dbReference type="AlphaFoldDB" id="A0A8J4RCB3"/>
<feature type="transmembrane region" description="Helical" evidence="7">
    <location>
        <begin position="391"/>
        <end position="415"/>
    </location>
</feature>
<keyword evidence="5 7" id="KW-1133">Transmembrane helix</keyword>
<evidence type="ECO:0000259" key="8">
    <source>
        <dbReference type="Pfam" id="PF23598"/>
    </source>
</evidence>